<dbReference type="Pfam" id="PF00097">
    <property type="entry name" value="zf-C3HC4"/>
    <property type="match status" value="1"/>
</dbReference>
<dbReference type="SUPFAM" id="SSF57850">
    <property type="entry name" value="RING/U-box"/>
    <property type="match status" value="1"/>
</dbReference>
<evidence type="ECO:0000256" key="1">
    <source>
        <dbReference type="ARBA" id="ARBA00022723"/>
    </source>
</evidence>
<keyword evidence="2" id="KW-0863">Zinc-finger</keyword>
<dbReference type="EMBL" id="MN739479">
    <property type="protein sequence ID" value="QHT07024.1"/>
    <property type="molecule type" value="Genomic_DNA"/>
</dbReference>
<organism evidence="5">
    <name type="scientific">viral metagenome</name>
    <dbReference type="NCBI Taxonomy" id="1070528"/>
    <lineage>
        <taxon>unclassified sequences</taxon>
        <taxon>metagenomes</taxon>
        <taxon>organismal metagenomes</taxon>
    </lineage>
</organism>
<dbReference type="PROSITE" id="PS50089">
    <property type="entry name" value="ZF_RING_2"/>
    <property type="match status" value="1"/>
</dbReference>
<keyword evidence="1" id="KW-0479">Metal-binding</keyword>
<protein>
    <recommendedName>
        <fullName evidence="4">RING-type domain-containing protein</fullName>
    </recommendedName>
</protein>
<dbReference type="InterPro" id="IPR013083">
    <property type="entry name" value="Znf_RING/FYVE/PHD"/>
</dbReference>
<name>A0A6C0CTI3_9ZZZZ</name>
<feature type="domain" description="RING-type" evidence="4">
    <location>
        <begin position="135"/>
        <end position="191"/>
    </location>
</feature>
<dbReference type="GO" id="GO:0008270">
    <property type="term" value="F:zinc ion binding"/>
    <property type="evidence" value="ECO:0007669"/>
    <property type="project" value="UniProtKB-KW"/>
</dbReference>
<evidence type="ECO:0000256" key="2">
    <source>
        <dbReference type="ARBA" id="ARBA00022771"/>
    </source>
</evidence>
<reference evidence="5" key="1">
    <citation type="journal article" date="2020" name="Nature">
        <title>Giant virus diversity and host interactions through global metagenomics.</title>
        <authorList>
            <person name="Schulz F."/>
            <person name="Roux S."/>
            <person name="Paez-Espino D."/>
            <person name="Jungbluth S."/>
            <person name="Walsh D.A."/>
            <person name="Denef V.J."/>
            <person name="McMahon K.D."/>
            <person name="Konstantinidis K.T."/>
            <person name="Eloe-Fadrosh E.A."/>
            <person name="Kyrpides N.C."/>
            <person name="Woyke T."/>
        </authorList>
    </citation>
    <scope>NUCLEOTIDE SEQUENCE</scope>
    <source>
        <strain evidence="5">GVMAG-M-3300021962-46</strain>
    </source>
</reference>
<dbReference type="PROSITE" id="PS00518">
    <property type="entry name" value="ZF_RING_1"/>
    <property type="match status" value="1"/>
</dbReference>
<accession>A0A6C0CTI3</accession>
<dbReference type="AlphaFoldDB" id="A0A6C0CTI3"/>
<sequence>MTEPLRQSILPYRYWKKYIKIHKDILNPNEIVATLDQQCKEAEQQFIQELYINLYHPKSFFKCCSLKPRVYPYDISHELIQFSEINRLTLYKICKKLQKNGASNLLQYYSNANYKFIASHELQYLKMKKQNPKECPICFEENANPYIILDCEHYMCLSCVLKMTNTETINATIYNKLYIGLERLKQCPFCRKAQPLTNISKYHFYPNPPK</sequence>
<dbReference type="InterPro" id="IPR001841">
    <property type="entry name" value="Znf_RING"/>
</dbReference>
<evidence type="ECO:0000313" key="5">
    <source>
        <dbReference type="EMBL" id="QHT07024.1"/>
    </source>
</evidence>
<dbReference type="Gene3D" id="3.30.40.10">
    <property type="entry name" value="Zinc/RING finger domain, C3HC4 (zinc finger)"/>
    <property type="match status" value="1"/>
</dbReference>
<evidence type="ECO:0000256" key="3">
    <source>
        <dbReference type="ARBA" id="ARBA00022833"/>
    </source>
</evidence>
<dbReference type="SMART" id="SM00184">
    <property type="entry name" value="RING"/>
    <property type="match status" value="1"/>
</dbReference>
<dbReference type="InterPro" id="IPR017907">
    <property type="entry name" value="Znf_RING_CS"/>
</dbReference>
<proteinExistence type="predicted"/>
<evidence type="ECO:0000259" key="4">
    <source>
        <dbReference type="PROSITE" id="PS50089"/>
    </source>
</evidence>
<dbReference type="InterPro" id="IPR018957">
    <property type="entry name" value="Znf_C3HC4_RING-type"/>
</dbReference>
<keyword evidence="3" id="KW-0862">Zinc</keyword>